<reference evidence="4" key="1">
    <citation type="submission" date="2024-03" db="EMBL/GenBank/DDBJ databases">
        <authorList>
            <consortium name="ELIXIR-Norway"/>
            <consortium name="Elixir Norway"/>
        </authorList>
    </citation>
    <scope>NUCLEOTIDE SEQUENCE</scope>
</reference>
<feature type="repeat" description="ANK" evidence="3">
    <location>
        <begin position="3"/>
        <end position="35"/>
    </location>
</feature>
<dbReference type="SMART" id="SM00248">
    <property type="entry name" value="ANK"/>
    <property type="match status" value="3"/>
</dbReference>
<dbReference type="EMBL" id="CAXHBF010000256">
    <property type="protein sequence ID" value="CAK9855688.1"/>
    <property type="molecule type" value="Genomic_DNA"/>
</dbReference>
<dbReference type="Proteomes" id="UP001497522">
    <property type="component" value="Unassembled WGS sequence"/>
</dbReference>
<dbReference type="Pfam" id="PF12796">
    <property type="entry name" value="Ank_2"/>
    <property type="match status" value="1"/>
</dbReference>
<dbReference type="Pfam" id="PF00023">
    <property type="entry name" value="Ank"/>
    <property type="match status" value="1"/>
</dbReference>
<evidence type="ECO:0000256" key="1">
    <source>
        <dbReference type="ARBA" id="ARBA00022737"/>
    </source>
</evidence>
<dbReference type="PROSITE" id="PS50297">
    <property type="entry name" value="ANK_REP_REGION"/>
    <property type="match status" value="3"/>
</dbReference>
<keyword evidence="5" id="KW-1185">Reference proteome</keyword>
<protein>
    <submittedName>
        <fullName evidence="4">Uncharacterized protein</fullName>
    </submittedName>
</protein>
<keyword evidence="1" id="KW-0677">Repeat</keyword>
<evidence type="ECO:0000313" key="4">
    <source>
        <dbReference type="EMBL" id="CAK9855688.1"/>
    </source>
</evidence>
<feature type="repeat" description="ANK" evidence="3">
    <location>
        <begin position="38"/>
        <end position="61"/>
    </location>
</feature>
<feature type="repeat" description="ANK" evidence="3">
    <location>
        <begin position="75"/>
        <end position="107"/>
    </location>
</feature>
<sequence>NKDGNTPLHLAAKEGHVEVVRVLLGCGLELQLDAKNKDQNTPLHLAIEGGYLEVVKVFLEHADGENCGLDSFNVDGNRPLHLAIEEGHVEVVKELLEQSAKSHLSPPFCQVTLSPLLYVFVFKFSSSSDDEILEYWNNYLWTWIGKGNEFLHVQL</sequence>
<dbReference type="InterPro" id="IPR036770">
    <property type="entry name" value="Ankyrin_rpt-contain_sf"/>
</dbReference>
<keyword evidence="2 3" id="KW-0040">ANK repeat</keyword>
<dbReference type="PANTHER" id="PTHR24198:SF165">
    <property type="entry name" value="ANKYRIN REPEAT-CONTAINING PROTEIN-RELATED"/>
    <property type="match status" value="1"/>
</dbReference>
<evidence type="ECO:0000256" key="3">
    <source>
        <dbReference type="PROSITE-ProRule" id="PRU00023"/>
    </source>
</evidence>
<evidence type="ECO:0000256" key="2">
    <source>
        <dbReference type="ARBA" id="ARBA00023043"/>
    </source>
</evidence>
<dbReference type="InterPro" id="IPR002110">
    <property type="entry name" value="Ankyrin_rpt"/>
</dbReference>
<name>A0ABP0ZYD8_9BRYO</name>
<dbReference type="PROSITE" id="PS50088">
    <property type="entry name" value="ANK_REPEAT"/>
    <property type="match status" value="3"/>
</dbReference>
<evidence type="ECO:0000313" key="5">
    <source>
        <dbReference type="Proteomes" id="UP001497522"/>
    </source>
</evidence>
<comment type="caution">
    <text evidence="4">The sequence shown here is derived from an EMBL/GenBank/DDBJ whole genome shotgun (WGS) entry which is preliminary data.</text>
</comment>
<dbReference type="PRINTS" id="PR01415">
    <property type="entry name" value="ANKYRIN"/>
</dbReference>
<dbReference type="PANTHER" id="PTHR24198">
    <property type="entry name" value="ANKYRIN REPEAT AND PROTEIN KINASE DOMAIN-CONTAINING PROTEIN"/>
    <property type="match status" value="1"/>
</dbReference>
<feature type="non-terminal residue" evidence="4">
    <location>
        <position position="1"/>
    </location>
</feature>
<dbReference type="Gene3D" id="1.25.40.20">
    <property type="entry name" value="Ankyrin repeat-containing domain"/>
    <property type="match status" value="1"/>
</dbReference>
<organism evidence="4 5">
    <name type="scientific">Sphagnum jensenii</name>
    <dbReference type="NCBI Taxonomy" id="128206"/>
    <lineage>
        <taxon>Eukaryota</taxon>
        <taxon>Viridiplantae</taxon>
        <taxon>Streptophyta</taxon>
        <taxon>Embryophyta</taxon>
        <taxon>Bryophyta</taxon>
        <taxon>Sphagnophytina</taxon>
        <taxon>Sphagnopsida</taxon>
        <taxon>Sphagnales</taxon>
        <taxon>Sphagnaceae</taxon>
        <taxon>Sphagnum</taxon>
    </lineage>
</organism>
<accession>A0ABP0ZYD8</accession>
<proteinExistence type="predicted"/>
<feature type="non-terminal residue" evidence="4">
    <location>
        <position position="155"/>
    </location>
</feature>
<gene>
    <name evidence="4" type="ORF">CSSPJE1EN2_LOCUS25620</name>
</gene>
<dbReference type="SUPFAM" id="SSF48403">
    <property type="entry name" value="Ankyrin repeat"/>
    <property type="match status" value="1"/>
</dbReference>